<proteinExistence type="predicted"/>
<dbReference type="AlphaFoldDB" id="A0A4Q4TDM4"/>
<name>A0A4Q4TDM4_9PEZI</name>
<feature type="domain" description="HTH CENPB-type" evidence="4">
    <location>
        <begin position="142"/>
        <end position="212"/>
    </location>
</feature>
<feature type="region of interest" description="Disordered" evidence="3">
    <location>
        <begin position="225"/>
        <end position="258"/>
    </location>
</feature>
<evidence type="ECO:0000256" key="2">
    <source>
        <dbReference type="ARBA" id="ARBA00023242"/>
    </source>
</evidence>
<keyword evidence="2" id="KW-0539">Nucleus</keyword>
<dbReference type="Pfam" id="PF05225">
    <property type="entry name" value="HTH_psq"/>
    <property type="match status" value="2"/>
</dbReference>
<dbReference type="Proteomes" id="UP000293360">
    <property type="component" value="Unassembled WGS sequence"/>
</dbReference>
<dbReference type="InterPro" id="IPR007889">
    <property type="entry name" value="HTH_Psq"/>
</dbReference>
<dbReference type="OrthoDB" id="5396311at2759"/>
<dbReference type="GO" id="GO:0003677">
    <property type="term" value="F:DNA binding"/>
    <property type="evidence" value="ECO:0007669"/>
    <property type="project" value="UniProtKB-KW"/>
</dbReference>
<comment type="caution">
    <text evidence="5">The sequence shown here is derived from an EMBL/GenBank/DDBJ whole genome shotgun (WGS) entry which is preliminary data.</text>
</comment>
<evidence type="ECO:0000256" key="3">
    <source>
        <dbReference type="SAM" id="MobiDB-lite"/>
    </source>
</evidence>
<gene>
    <name evidence="5" type="ORF">DL764_004320</name>
</gene>
<dbReference type="InterPro" id="IPR009057">
    <property type="entry name" value="Homeodomain-like_sf"/>
</dbReference>
<evidence type="ECO:0000313" key="5">
    <source>
        <dbReference type="EMBL" id="RYP04658.1"/>
    </source>
</evidence>
<evidence type="ECO:0000259" key="4">
    <source>
        <dbReference type="PROSITE" id="PS51253"/>
    </source>
</evidence>
<protein>
    <recommendedName>
        <fullName evidence="4">HTH CENPB-type domain-containing protein</fullName>
    </recommendedName>
</protein>
<dbReference type="PROSITE" id="PS51253">
    <property type="entry name" value="HTH_CENPB"/>
    <property type="match status" value="1"/>
</dbReference>
<dbReference type="SMART" id="SM00674">
    <property type="entry name" value="CENPB"/>
    <property type="match status" value="1"/>
</dbReference>
<organism evidence="5 6">
    <name type="scientific">Monosporascus ibericus</name>
    <dbReference type="NCBI Taxonomy" id="155417"/>
    <lineage>
        <taxon>Eukaryota</taxon>
        <taxon>Fungi</taxon>
        <taxon>Dikarya</taxon>
        <taxon>Ascomycota</taxon>
        <taxon>Pezizomycotina</taxon>
        <taxon>Sordariomycetes</taxon>
        <taxon>Xylariomycetidae</taxon>
        <taxon>Xylariales</taxon>
        <taxon>Xylariales incertae sedis</taxon>
        <taxon>Monosporascus</taxon>
    </lineage>
</organism>
<dbReference type="Pfam" id="PF03221">
    <property type="entry name" value="HTH_Tnp_Tc5"/>
    <property type="match status" value="1"/>
</dbReference>
<keyword evidence="6" id="KW-1185">Reference proteome</keyword>
<reference evidence="5 6" key="1">
    <citation type="submission" date="2018-06" db="EMBL/GenBank/DDBJ databases">
        <title>Complete Genomes of Monosporascus.</title>
        <authorList>
            <person name="Robinson A.J."/>
            <person name="Natvig D.O."/>
        </authorList>
    </citation>
    <scope>NUCLEOTIDE SEQUENCE [LARGE SCALE GENOMIC DNA]</scope>
    <source>
        <strain evidence="5 6">CBS 110550</strain>
    </source>
</reference>
<accession>A0A4Q4TDM4</accession>
<evidence type="ECO:0000256" key="1">
    <source>
        <dbReference type="ARBA" id="ARBA00023125"/>
    </source>
</evidence>
<dbReference type="EMBL" id="QJNU01000202">
    <property type="protein sequence ID" value="RYP04658.1"/>
    <property type="molecule type" value="Genomic_DNA"/>
</dbReference>
<dbReference type="Gene3D" id="1.10.10.60">
    <property type="entry name" value="Homeodomain-like"/>
    <property type="match status" value="2"/>
</dbReference>
<feature type="compositionally biased region" description="Basic and acidic residues" evidence="3">
    <location>
        <begin position="243"/>
        <end position="258"/>
    </location>
</feature>
<evidence type="ECO:0000313" key="6">
    <source>
        <dbReference type="Proteomes" id="UP000293360"/>
    </source>
</evidence>
<dbReference type="SUPFAM" id="SSF46689">
    <property type="entry name" value="Homeodomain-like"/>
    <property type="match status" value="2"/>
</dbReference>
<dbReference type="InterPro" id="IPR006600">
    <property type="entry name" value="HTH_CenpB_DNA-bd_dom"/>
</dbReference>
<keyword evidence="1" id="KW-0238">DNA-binding</keyword>
<sequence>MDPHNSHIEVGGLTMPPSLEPPQSQKILGNPRSGIKYREYTEEDMENAARAIIEGMPLRRASVTFNVPRTTLAERMGNKRPKLPQRDPKDKRHVTRHNWTEADMEQAIEAVRAGTHVREAARRFGVPPSNLNSRTRGRQPKELRGEVSRLTLKQESLLADWATAQGGLGFPPTKDEVFDLAERVMLKSGTDKKLGRQWVTHWMRRWPKVEVLEWKSRQELEARKAEKNATPLFNTSEFEVVEESERTHLDQDHQVVEG</sequence>
<feature type="region of interest" description="Disordered" evidence="3">
    <location>
        <begin position="1"/>
        <end position="32"/>
    </location>
</feature>
<dbReference type="STRING" id="155417.A0A4Q4TDM4"/>